<organism evidence="1 2">
    <name type="scientific">Hypholoma sublateritium (strain FD-334 SS-4)</name>
    <dbReference type="NCBI Taxonomy" id="945553"/>
    <lineage>
        <taxon>Eukaryota</taxon>
        <taxon>Fungi</taxon>
        <taxon>Dikarya</taxon>
        <taxon>Basidiomycota</taxon>
        <taxon>Agaricomycotina</taxon>
        <taxon>Agaricomycetes</taxon>
        <taxon>Agaricomycetidae</taxon>
        <taxon>Agaricales</taxon>
        <taxon>Agaricineae</taxon>
        <taxon>Strophariaceae</taxon>
        <taxon>Hypholoma</taxon>
    </lineage>
</organism>
<name>A0A0D2QDP6_HYPSF</name>
<proteinExistence type="predicted"/>
<dbReference type="EMBL" id="KN817518">
    <property type="protein sequence ID" value="KJA29685.1"/>
    <property type="molecule type" value="Genomic_DNA"/>
</dbReference>
<evidence type="ECO:0000313" key="2">
    <source>
        <dbReference type="Proteomes" id="UP000054270"/>
    </source>
</evidence>
<gene>
    <name evidence="1" type="ORF">HYPSUDRAFT_229038</name>
</gene>
<evidence type="ECO:0000313" key="1">
    <source>
        <dbReference type="EMBL" id="KJA29685.1"/>
    </source>
</evidence>
<protein>
    <submittedName>
        <fullName evidence="1">Uncharacterized protein</fullName>
    </submittedName>
</protein>
<keyword evidence="2" id="KW-1185">Reference proteome</keyword>
<reference evidence="2" key="1">
    <citation type="submission" date="2014-04" db="EMBL/GenBank/DDBJ databases">
        <title>Evolutionary Origins and Diversification of the Mycorrhizal Mutualists.</title>
        <authorList>
            <consortium name="DOE Joint Genome Institute"/>
            <consortium name="Mycorrhizal Genomics Consortium"/>
            <person name="Kohler A."/>
            <person name="Kuo A."/>
            <person name="Nagy L.G."/>
            <person name="Floudas D."/>
            <person name="Copeland A."/>
            <person name="Barry K.W."/>
            <person name="Cichocki N."/>
            <person name="Veneault-Fourrey C."/>
            <person name="LaButti K."/>
            <person name="Lindquist E.A."/>
            <person name="Lipzen A."/>
            <person name="Lundell T."/>
            <person name="Morin E."/>
            <person name="Murat C."/>
            <person name="Riley R."/>
            <person name="Ohm R."/>
            <person name="Sun H."/>
            <person name="Tunlid A."/>
            <person name="Henrissat B."/>
            <person name="Grigoriev I.V."/>
            <person name="Hibbett D.S."/>
            <person name="Martin F."/>
        </authorList>
    </citation>
    <scope>NUCLEOTIDE SEQUENCE [LARGE SCALE GENOMIC DNA]</scope>
    <source>
        <strain evidence="2">FD-334 SS-4</strain>
    </source>
</reference>
<dbReference type="AlphaFoldDB" id="A0A0D2QDP6"/>
<dbReference type="Proteomes" id="UP000054270">
    <property type="component" value="Unassembled WGS sequence"/>
</dbReference>
<accession>A0A0D2QDP6</accession>
<sequence>MIVWSALPQCAIMYLSEGKLGRAKCKLKVKIRWLHRLNISPVGCCSALVAATLTIM</sequence>